<evidence type="ECO:0000313" key="3">
    <source>
        <dbReference type="Proteomes" id="UP001278571"/>
    </source>
</evidence>
<evidence type="ECO:0000256" key="1">
    <source>
        <dbReference type="SAM" id="MobiDB-lite"/>
    </source>
</evidence>
<dbReference type="EMBL" id="JAWJZF010000301">
    <property type="protein sequence ID" value="MDX2292421.1"/>
    <property type="molecule type" value="Genomic_DNA"/>
</dbReference>
<dbReference type="Proteomes" id="UP001278571">
    <property type="component" value="Unassembled WGS sequence"/>
</dbReference>
<name>A0ABU4K3U1_9ACTN</name>
<protein>
    <submittedName>
        <fullName evidence="2">Ferrochelatase</fullName>
    </submittedName>
</protein>
<dbReference type="SUPFAM" id="SSF53800">
    <property type="entry name" value="Chelatase"/>
    <property type="match status" value="1"/>
</dbReference>
<dbReference type="InterPro" id="IPR001015">
    <property type="entry name" value="Ferrochelatase"/>
</dbReference>
<evidence type="ECO:0000313" key="2">
    <source>
        <dbReference type="EMBL" id="MDX2292421.1"/>
    </source>
</evidence>
<dbReference type="Gene3D" id="3.40.50.1400">
    <property type="match status" value="1"/>
</dbReference>
<keyword evidence="3" id="KW-1185">Reference proteome</keyword>
<dbReference type="Pfam" id="PF00762">
    <property type="entry name" value="Ferrochelatase"/>
    <property type="match status" value="1"/>
</dbReference>
<comment type="caution">
    <text evidence="2">The sequence shown here is derived from an EMBL/GenBank/DDBJ whole genome shotgun (WGS) entry which is preliminary data.</text>
</comment>
<organism evidence="2 3">
    <name type="scientific">Streptomyces roseolus</name>
    <dbReference type="NCBI Taxonomy" id="67358"/>
    <lineage>
        <taxon>Bacteria</taxon>
        <taxon>Bacillati</taxon>
        <taxon>Actinomycetota</taxon>
        <taxon>Actinomycetes</taxon>
        <taxon>Kitasatosporales</taxon>
        <taxon>Streptomycetaceae</taxon>
        <taxon>Streptomyces</taxon>
    </lineage>
</organism>
<gene>
    <name evidence="2" type="ORF">R2363_09575</name>
</gene>
<reference evidence="2 3" key="1">
    <citation type="submission" date="2023-10" db="EMBL/GenBank/DDBJ databases">
        <authorList>
            <person name="Wang X.X."/>
        </authorList>
    </citation>
    <scope>NUCLEOTIDE SEQUENCE [LARGE SCALE GENOMIC DNA]</scope>
    <source>
        <strain evidence="2 3">NBRC 12816</strain>
    </source>
</reference>
<feature type="region of interest" description="Disordered" evidence="1">
    <location>
        <begin position="1"/>
        <end position="22"/>
    </location>
</feature>
<accession>A0ABU4K3U1</accession>
<feature type="non-terminal residue" evidence="2">
    <location>
        <position position="60"/>
    </location>
</feature>
<proteinExistence type="predicted"/>
<sequence length="60" mass="6738">MRGGASPRTPHTRALRDARPTDSAAAARALPVYWGNRNWAPYLTDTLREMVHDGRRHIAV</sequence>